<reference evidence="3" key="1">
    <citation type="submission" date="2018-05" db="EMBL/GenBank/DDBJ databases">
        <authorList>
            <person name="Lanie J.A."/>
            <person name="Ng W.-L."/>
            <person name="Kazmierczak K.M."/>
            <person name="Andrzejewski T.M."/>
            <person name="Davidsen T.M."/>
            <person name="Wayne K.J."/>
            <person name="Tettelin H."/>
            <person name="Glass J.I."/>
            <person name="Rusch D."/>
            <person name="Podicherti R."/>
            <person name="Tsui H.-C.T."/>
            <person name="Winkler M.E."/>
        </authorList>
    </citation>
    <scope>NUCLEOTIDE SEQUENCE</scope>
</reference>
<evidence type="ECO:0000256" key="2">
    <source>
        <dbReference type="SAM" id="Phobius"/>
    </source>
</evidence>
<dbReference type="SMART" id="SM00698">
    <property type="entry name" value="MORN"/>
    <property type="match status" value="2"/>
</dbReference>
<accession>A0A381V6A3</accession>
<dbReference type="PANTHER" id="PTHR23084">
    <property type="entry name" value="PHOSPHATIDYLINOSITOL-4-PHOSPHATE 5-KINASE RELATED"/>
    <property type="match status" value="1"/>
</dbReference>
<feature type="transmembrane region" description="Helical" evidence="2">
    <location>
        <begin position="20"/>
        <end position="37"/>
    </location>
</feature>
<keyword evidence="2" id="KW-1133">Transmembrane helix</keyword>
<dbReference type="InterPro" id="IPR003409">
    <property type="entry name" value="MORN"/>
</dbReference>
<dbReference type="SUPFAM" id="SSF82185">
    <property type="entry name" value="Histone H3 K4-specific methyltransferase SET7/9 N-terminal domain"/>
    <property type="match status" value="1"/>
</dbReference>
<organism evidence="3">
    <name type="scientific">marine metagenome</name>
    <dbReference type="NCBI Taxonomy" id="408172"/>
    <lineage>
        <taxon>unclassified sequences</taxon>
        <taxon>metagenomes</taxon>
        <taxon>ecological metagenomes</taxon>
    </lineage>
</organism>
<keyword evidence="2" id="KW-0472">Membrane</keyword>
<dbReference type="PANTHER" id="PTHR23084:SF263">
    <property type="entry name" value="MORN REPEAT-CONTAINING PROTEIN 1"/>
    <property type="match status" value="1"/>
</dbReference>
<dbReference type="AlphaFoldDB" id="A0A381V6A3"/>
<dbReference type="Pfam" id="PF02493">
    <property type="entry name" value="MORN"/>
    <property type="match status" value="2"/>
</dbReference>
<evidence type="ECO:0000256" key="1">
    <source>
        <dbReference type="ARBA" id="ARBA00022737"/>
    </source>
</evidence>
<evidence type="ECO:0008006" key="4">
    <source>
        <dbReference type="Google" id="ProtNLM"/>
    </source>
</evidence>
<keyword evidence="1" id="KW-0677">Repeat</keyword>
<gene>
    <name evidence="3" type="ORF">METZ01_LOCUS88588</name>
</gene>
<sequence length="167" mass="19062">MLNIDVLNNLTNYLGNQMRNLIIFFIPLILFAYPLFADSHKRKIFYGWETSNGIQLRGFGEKSVHPLYEGDAENGQPNGLGIMTFPDGRKYLGQWKDGKKHGNGTLTHANGVKFVGEWKDSKMWNVIKYNAEGKFVGEILDGKIWNGIVYDNNGNFLGRWFNGKLQK</sequence>
<protein>
    <recommendedName>
        <fullName evidence="4">MORN repeat-containing protein</fullName>
    </recommendedName>
</protein>
<evidence type="ECO:0000313" key="3">
    <source>
        <dbReference type="EMBL" id="SVA35734.1"/>
    </source>
</evidence>
<keyword evidence="2" id="KW-0812">Transmembrane</keyword>
<dbReference type="Gene3D" id="2.20.110.10">
    <property type="entry name" value="Histone H3 K4-specific methyltransferase SET7/9 N-terminal domain"/>
    <property type="match status" value="1"/>
</dbReference>
<name>A0A381V6A3_9ZZZZ</name>
<dbReference type="EMBL" id="UINC01007934">
    <property type="protein sequence ID" value="SVA35734.1"/>
    <property type="molecule type" value="Genomic_DNA"/>
</dbReference>
<proteinExistence type="predicted"/>